<evidence type="ECO:0000256" key="1">
    <source>
        <dbReference type="SAM" id="Phobius"/>
    </source>
</evidence>
<organism evidence="2 3">
    <name type="scientific">Natrarchaeobius chitinivorans</name>
    <dbReference type="NCBI Taxonomy" id="1679083"/>
    <lineage>
        <taxon>Archaea</taxon>
        <taxon>Methanobacteriati</taxon>
        <taxon>Methanobacteriota</taxon>
        <taxon>Stenosarchaea group</taxon>
        <taxon>Halobacteria</taxon>
        <taxon>Halobacteriales</taxon>
        <taxon>Natrialbaceae</taxon>
        <taxon>Natrarchaeobius</taxon>
    </lineage>
</organism>
<dbReference type="AlphaFoldDB" id="A0A3N6LKI6"/>
<accession>A0A3N6LKI6</accession>
<sequence length="90" mass="10047">MSETVEYAIAWAVIMIIAGLLLIGFVWVILDVFVQHVMAEAGDTPAYSADRVEYTTHWLRRFWLFIPTMALGSLIAWGLVRAVSHRGGPA</sequence>
<evidence type="ECO:0000313" key="2">
    <source>
        <dbReference type="EMBL" id="RQG89323.1"/>
    </source>
</evidence>
<dbReference type="EMBL" id="REGA01000048">
    <property type="protein sequence ID" value="RQG89323.1"/>
    <property type="molecule type" value="Genomic_DNA"/>
</dbReference>
<dbReference type="OrthoDB" id="375593at2157"/>
<protein>
    <submittedName>
        <fullName evidence="2">Uncharacterized protein</fullName>
    </submittedName>
</protein>
<keyword evidence="1" id="KW-0472">Membrane</keyword>
<gene>
    <name evidence="2" type="ORF">EA473_22200</name>
</gene>
<name>A0A3N6LKI6_NATCH</name>
<keyword evidence="3" id="KW-1185">Reference proteome</keyword>
<evidence type="ECO:0000313" key="3">
    <source>
        <dbReference type="Proteomes" id="UP000282323"/>
    </source>
</evidence>
<feature type="transmembrane region" description="Helical" evidence="1">
    <location>
        <begin position="7"/>
        <end position="30"/>
    </location>
</feature>
<proteinExistence type="predicted"/>
<dbReference type="RefSeq" id="WP_124197702.1">
    <property type="nucleotide sequence ID" value="NZ_REGA01000048.1"/>
</dbReference>
<comment type="caution">
    <text evidence="2">The sequence shown here is derived from an EMBL/GenBank/DDBJ whole genome shotgun (WGS) entry which is preliminary data.</text>
</comment>
<keyword evidence="1" id="KW-1133">Transmembrane helix</keyword>
<feature type="transmembrane region" description="Helical" evidence="1">
    <location>
        <begin position="62"/>
        <end position="80"/>
    </location>
</feature>
<reference evidence="2 3" key="1">
    <citation type="submission" date="2018-10" db="EMBL/GenBank/DDBJ databases">
        <title>Natrarchaeobius chitinivorans gen. nov., sp. nov., and Natrarchaeobius haloalkaliphilus sp. nov., alkaliphilic, chitin-utilizing haloarchaea from hypersaline alkaline lakes.</title>
        <authorList>
            <person name="Sorokin D.Y."/>
            <person name="Elcheninov A.G."/>
            <person name="Kostrikina N.A."/>
            <person name="Bale N.J."/>
            <person name="Sinninghe Damste J.S."/>
            <person name="Khijniak T.V."/>
            <person name="Kublanov I.V."/>
            <person name="Toshchakov S.V."/>
        </authorList>
    </citation>
    <scope>NUCLEOTIDE SEQUENCE [LARGE SCALE GENOMIC DNA]</scope>
    <source>
        <strain evidence="2 3">AArcht4T</strain>
    </source>
</reference>
<dbReference type="Proteomes" id="UP000282323">
    <property type="component" value="Unassembled WGS sequence"/>
</dbReference>
<keyword evidence="1" id="KW-0812">Transmembrane</keyword>